<feature type="domain" description="Reverse transcriptase" evidence="2">
    <location>
        <begin position="1538"/>
        <end position="1633"/>
    </location>
</feature>
<gene>
    <name evidence="3" type="ORF">Pfra01_001333700</name>
</gene>
<dbReference type="PANTHER" id="PTHR37984">
    <property type="entry name" value="PROTEIN CBG26694"/>
    <property type="match status" value="1"/>
</dbReference>
<feature type="compositionally biased region" description="Polar residues" evidence="1">
    <location>
        <begin position="1286"/>
        <end position="1299"/>
    </location>
</feature>
<name>A0A9W7CTY2_9STRA</name>
<feature type="region of interest" description="Disordered" evidence="1">
    <location>
        <begin position="727"/>
        <end position="836"/>
    </location>
</feature>
<evidence type="ECO:0000313" key="3">
    <source>
        <dbReference type="EMBL" id="GMF41730.1"/>
    </source>
</evidence>
<feature type="compositionally biased region" description="Low complexity" evidence="1">
    <location>
        <begin position="396"/>
        <end position="411"/>
    </location>
</feature>
<feature type="compositionally biased region" description="Polar residues" evidence="1">
    <location>
        <begin position="379"/>
        <end position="388"/>
    </location>
</feature>
<evidence type="ECO:0000256" key="1">
    <source>
        <dbReference type="SAM" id="MobiDB-lite"/>
    </source>
</evidence>
<feature type="region of interest" description="Disordered" evidence="1">
    <location>
        <begin position="1023"/>
        <end position="1071"/>
    </location>
</feature>
<feature type="compositionally biased region" description="Basic and acidic residues" evidence="1">
    <location>
        <begin position="1033"/>
        <end position="1044"/>
    </location>
</feature>
<feature type="compositionally biased region" description="Polar residues" evidence="1">
    <location>
        <begin position="412"/>
        <end position="432"/>
    </location>
</feature>
<keyword evidence="4" id="KW-1185">Reference proteome</keyword>
<protein>
    <submittedName>
        <fullName evidence="3">Unnamed protein product</fullName>
    </submittedName>
</protein>
<feature type="compositionally biased region" description="Basic residues" evidence="1">
    <location>
        <begin position="514"/>
        <end position="525"/>
    </location>
</feature>
<feature type="compositionally biased region" description="Acidic residues" evidence="1">
    <location>
        <begin position="1354"/>
        <end position="1367"/>
    </location>
</feature>
<organism evidence="3 4">
    <name type="scientific">Phytophthora fragariaefolia</name>
    <dbReference type="NCBI Taxonomy" id="1490495"/>
    <lineage>
        <taxon>Eukaryota</taxon>
        <taxon>Sar</taxon>
        <taxon>Stramenopiles</taxon>
        <taxon>Oomycota</taxon>
        <taxon>Peronosporomycetes</taxon>
        <taxon>Peronosporales</taxon>
        <taxon>Peronosporaceae</taxon>
        <taxon>Phytophthora</taxon>
    </lineage>
</organism>
<proteinExistence type="predicted"/>
<comment type="caution">
    <text evidence="3">The sequence shown here is derived from an EMBL/GenBank/DDBJ whole genome shotgun (WGS) entry which is preliminary data.</text>
</comment>
<reference evidence="3" key="1">
    <citation type="submission" date="2023-04" db="EMBL/GenBank/DDBJ databases">
        <title>Phytophthora fragariaefolia NBRC 109709.</title>
        <authorList>
            <person name="Ichikawa N."/>
            <person name="Sato H."/>
            <person name="Tonouchi N."/>
        </authorList>
    </citation>
    <scope>NUCLEOTIDE SEQUENCE</scope>
    <source>
        <strain evidence="3">NBRC 109709</strain>
    </source>
</reference>
<feature type="compositionally biased region" description="Basic and acidic residues" evidence="1">
    <location>
        <begin position="45"/>
        <end position="75"/>
    </location>
</feature>
<dbReference type="CDD" id="cd01647">
    <property type="entry name" value="RT_LTR"/>
    <property type="match status" value="1"/>
</dbReference>
<dbReference type="Proteomes" id="UP001165121">
    <property type="component" value="Unassembled WGS sequence"/>
</dbReference>
<feature type="region of interest" description="Disordered" evidence="1">
    <location>
        <begin position="1351"/>
        <end position="1378"/>
    </location>
</feature>
<feature type="compositionally biased region" description="Basic and acidic residues" evidence="1">
    <location>
        <begin position="1302"/>
        <end position="1320"/>
    </location>
</feature>
<dbReference type="InterPro" id="IPR043502">
    <property type="entry name" value="DNA/RNA_pol_sf"/>
</dbReference>
<dbReference type="SUPFAM" id="SSF56672">
    <property type="entry name" value="DNA/RNA polymerases"/>
    <property type="match status" value="1"/>
</dbReference>
<feature type="region of interest" description="Disordered" evidence="1">
    <location>
        <begin position="345"/>
        <end position="455"/>
    </location>
</feature>
<feature type="compositionally biased region" description="Low complexity" evidence="1">
    <location>
        <begin position="810"/>
        <end position="824"/>
    </location>
</feature>
<feature type="compositionally biased region" description="Polar residues" evidence="1">
    <location>
        <begin position="484"/>
        <end position="496"/>
    </location>
</feature>
<dbReference type="InterPro" id="IPR000477">
    <property type="entry name" value="RT_dom"/>
</dbReference>
<feature type="compositionally biased region" description="Basic residues" evidence="1">
    <location>
        <begin position="18"/>
        <end position="27"/>
    </location>
</feature>
<dbReference type="Gene3D" id="3.10.10.10">
    <property type="entry name" value="HIV Type 1 Reverse Transcriptase, subunit A, domain 1"/>
    <property type="match status" value="1"/>
</dbReference>
<feature type="compositionally biased region" description="Basic and acidic residues" evidence="1">
    <location>
        <begin position="751"/>
        <end position="777"/>
    </location>
</feature>
<feature type="compositionally biased region" description="Basic and acidic residues" evidence="1">
    <location>
        <begin position="1263"/>
        <end position="1275"/>
    </location>
</feature>
<accession>A0A9W7CTY2</accession>
<feature type="region of interest" description="Disordered" evidence="1">
    <location>
        <begin position="484"/>
        <end position="569"/>
    </location>
</feature>
<feature type="compositionally biased region" description="Low complexity" evidence="1">
    <location>
        <begin position="560"/>
        <end position="569"/>
    </location>
</feature>
<dbReference type="InterPro" id="IPR050951">
    <property type="entry name" value="Retrovirus_Pol_polyprotein"/>
</dbReference>
<dbReference type="Pfam" id="PF00078">
    <property type="entry name" value="RVT_1"/>
    <property type="match status" value="1"/>
</dbReference>
<evidence type="ECO:0000313" key="4">
    <source>
        <dbReference type="Proteomes" id="UP001165121"/>
    </source>
</evidence>
<feature type="compositionally biased region" description="Polar residues" evidence="1">
    <location>
        <begin position="78"/>
        <end position="95"/>
    </location>
</feature>
<feature type="compositionally biased region" description="Pro residues" evidence="1">
    <location>
        <begin position="368"/>
        <end position="378"/>
    </location>
</feature>
<dbReference type="EMBL" id="BSXT01001368">
    <property type="protein sequence ID" value="GMF41730.1"/>
    <property type="molecule type" value="Genomic_DNA"/>
</dbReference>
<sequence>MLTANQSSTVVDMAGSGSKKKERRRQLAKSEPSRQSRRVANLGVEPHRSLEDVERDARKANAERRKAAKEAKEVSAQEGVTSGSAVQDAHQVSKSGDQETAPDGAGVCMSADSKLGPDDEDKPVPDASAQASVGGADVVEPPFGPANGVEVVEVGTDPDDDDDEVELMKVELAVRKEAHLSTVQEDQVLEVMEVSSLKSSGVASIRTPVQARSPPALSAEVQVKTFVADQVRRWERDVSERSFPQTSSMIGLMIIWIHRHIWLRQQGTPGLGPQCRRIDADPLAIEMVELRQLLVRAVEIQVSARAEQPCPEGVVLEPDVEMSDREVELLGRDYVRMLNVSGLQKPCSPRGPSVGEPGPKRIQRAPALAPPSSIPTPESPQSVSSSAFRSLEGARPGSMSSGPESSVKSESQATSSLFGTTGGSDESLTSATSGSRTPRDSSSGSSRFSWGRDTGGHMSAIPMAMTARTLGGDTAVGPPISMYVTQENLPSNPVQVDQDDVTMSESSRSQARGRTSKSSRRRSKRTSPSPPGSSRSEESHRRRGSSRRSPSERSYRSGRSRASASPGSTHVALNAMYQVQEAVARMETRQDPALEKLNARLDLEVARRFGPLAQGASEKLEDAPTQTDNARSMQQELEHMRVERARERETAKSVQTFLREQLRNIRTTSVQTTPQPVTSQPDLATCRPILYPESRGIINENVTKGEVGRPSTNLDELLAAQLRATLDVAPKPGATPTRVKTESAPQAPARKRPDVRSERKAATEGETRRGAQPDATKRARPANAKSAERKGRDASSQNNKSKKTPKYRSSSDNSDFDSSSGSSDQDSDRSDSSSFEDVVPNVLTVTGPGGTMFTFRPYVNASALEDFDEKASLAVRTRWLERFQSIAVQGGWTDKVKIYEMKLKLSAAVRNWRANLRPKVRRDWKKFLKEFREMYCKAKTSDSERYYTMMQRKSERPLEFYYRLNKVADKAGIDFDSSSKQRERHLKVFTKKLLDSRLRTTLQGQRIRKLRDLEYVLKQHEEMTQGDDYDGPPPKRDFRADNVSHGRFQPKRSGRAYVIQDDNSPNEDEDDREVRFQDLVEEVPNVPSAVSPAAGTNIGEGVDVLLGMNFMYSAGVRLCAREGLAKLPDEETVLLAGRTADHMGRGLDLAITPKTCLYLGPGESAVVRIDYGQSNPQREVVWAGRGDRWVTQTIYAAKAWPVAVKVVNISDKTVWSDSGTAVARIVEFGFFPTAGRFVRPGLRRYKEWQALIYENTNSREVRKREERLAQLRQESEPPCSPAKTDVQLSETEISGTSDSEGTESREAKLVEKTGGSHEDSGSSGEILKGRSPVVVLDEDSDSDDEAFYDAISFDGDDGDEDSQEVVEAEPSTATSSDRLLPPVRKLEEEYERWMQMSAEELSLEPAVYIHEGSELLVQLRDELAMLPELQELSPECDISKADVGEPGRTTPAEEEKLRTRLRYHHRIFLGDGNAAPAPARGMWCDIDVGDVKPVAQRPRYIASHLAIKVYELLKKLLETGLIEHSGSPWASPIVIVLKKNGVDIRMCIDYRVVNGFIQLSNYPLPLIDELLIVFESAMWFMSLDMTNGFWTIRMTERAKLFSAFVCPFGHFQWVHMPFGLKNAPLVYQAVINICLWGFVRLSPKE</sequence>
<dbReference type="PANTHER" id="PTHR37984:SF5">
    <property type="entry name" value="PROTEIN NYNRIN-LIKE"/>
    <property type="match status" value="1"/>
</dbReference>
<feature type="compositionally biased region" description="Low complexity" evidence="1">
    <location>
        <begin position="433"/>
        <end position="452"/>
    </location>
</feature>
<evidence type="ECO:0000259" key="2">
    <source>
        <dbReference type="Pfam" id="PF00078"/>
    </source>
</evidence>
<feature type="region of interest" description="Disordered" evidence="1">
    <location>
        <begin position="1263"/>
        <end position="1332"/>
    </location>
</feature>
<feature type="region of interest" description="Disordered" evidence="1">
    <location>
        <begin position="1"/>
        <end position="129"/>
    </location>
</feature>
<feature type="compositionally biased region" description="Polar residues" evidence="1">
    <location>
        <begin position="1"/>
        <end position="10"/>
    </location>
</feature>